<reference evidence="7 8" key="1">
    <citation type="submission" date="2016-04" db="EMBL/GenBank/DDBJ databases">
        <title>A degradative enzymes factory behind the ericoid mycorrhizal symbiosis.</title>
        <authorList>
            <consortium name="DOE Joint Genome Institute"/>
            <person name="Martino E."/>
            <person name="Morin E."/>
            <person name="Grelet G."/>
            <person name="Kuo A."/>
            <person name="Kohler A."/>
            <person name="Daghino S."/>
            <person name="Barry K."/>
            <person name="Choi C."/>
            <person name="Cichocki N."/>
            <person name="Clum A."/>
            <person name="Copeland A."/>
            <person name="Hainaut M."/>
            <person name="Haridas S."/>
            <person name="Labutti K."/>
            <person name="Lindquist E."/>
            <person name="Lipzen A."/>
            <person name="Khouja H.-R."/>
            <person name="Murat C."/>
            <person name="Ohm R."/>
            <person name="Olson A."/>
            <person name="Spatafora J."/>
            <person name="Veneault-Fourrey C."/>
            <person name="Henrissat B."/>
            <person name="Grigoriev I."/>
            <person name="Martin F."/>
            <person name="Perotto S."/>
        </authorList>
    </citation>
    <scope>NUCLEOTIDE SEQUENCE [LARGE SCALE GENOMIC DNA]</scope>
    <source>
        <strain evidence="7 8">F</strain>
    </source>
</reference>
<comment type="subcellular location">
    <subcellularLocation>
        <location evidence="1">Membrane</location>
        <topology evidence="1">Multi-pass membrane protein</topology>
    </subcellularLocation>
</comment>
<feature type="transmembrane region" description="Helical" evidence="6">
    <location>
        <begin position="314"/>
        <end position="332"/>
    </location>
</feature>
<evidence type="ECO:0000256" key="3">
    <source>
        <dbReference type="ARBA" id="ARBA00022989"/>
    </source>
</evidence>
<keyword evidence="4 6" id="KW-0472">Membrane</keyword>
<evidence type="ECO:0000256" key="5">
    <source>
        <dbReference type="SAM" id="MobiDB-lite"/>
    </source>
</evidence>
<feature type="transmembrane region" description="Helical" evidence="6">
    <location>
        <begin position="424"/>
        <end position="448"/>
    </location>
</feature>
<evidence type="ECO:0000256" key="6">
    <source>
        <dbReference type="SAM" id="Phobius"/>
    </source>
</evidence>
<keyword evidence="3 6" id="KW-1133">Transmembrane helix</keyword>
<keyword evidence="2 6" id="KW-0812">Transmembrane</keyword>
<feature type="region of interest" description="Disordered" evidence="5">
    <location>
        <begin position="1"/>
        <end position="50"/>
    </location>
</feature>
<feature type="transmembrane region" description="Helical" evidence="6">
    <location>
        <begin position="125"/>
        <end position="150"/>
    </location>
</feature>
<dbReference type="STRING" id="1149755.A0A2J6QUX3"/>
<sequence length="489" mass="54533">MSASQPLRTVPERLKRMLPENGYESPRLPDNEEGFFHGMGNGTHKVGERRRAGRNVQKFVAAETPDNRDNIGTSDTDLGREEDTEIKTIGIRDRVGCYTWTWFTMTMATGGIANVLHSIPYRSDWLRILGVIVFLFNMVLFIINCSMITLRFKWNPGSFTRSFTSPSESLFVPACVVSVGTILTNMCQYGIPETGQWFQTAMQVCFWAYFSLSVIASSGMYLIIWSTQTFPIHTMTPIWIFPAYPLLLMGPIAANLIDALPDSAAAARINSLAIALGAICIQGTGFLVSLMIYSAFIYRLMTQKLPRETTRPGMFVSVGPSGFTVAGVVHLGSTVAPKILPDGYAGHADAAFYLKLISDLAGLWLWGLCLWFFLVSVGAHWQVMRPNDPEHHIQFDMTWFSFVFPNTALVTATQAIGKSLGSDAIQIFGTVMAGLLVLVWIFVFYMMVRAFFMKRLLWPGEINGAEALAERWRARARKEANGHLNQPSQ</sequence>
<evidence type="ECO:0000313" key="7">
    <source>
        <dbReference type="EMBL" id="PMD30061.1"/>
    </source>
</evidence>
<dbReference type="Proteomes" id="UP000235786">
    <property type="component" value="Unassembled WGS sequence"/>
</dbReference>
<dbReference type="EMBL" id="KZ613969">
    <property type="protein sequence ID" value="PMD30061.1"/>
    <property type="molecule type" value="Genomic_DNA"/>
</dbReference>
<dbReference type="InterPro" id="IPR038665">
    <property type="entry name" value="Voltage-dep_anion_channel_sf"/>
</dbReference>
<dbReference type="InterPro" id="IPR004695">
    <property type="entry name" value="SLAC1/Mae1/Ssu1/TehA"/>
</dbReference>
<dbReference type="OrthoDB" id="2901184at2759"/>
<name>A0A2J6QUX3_HYAVF</name>
<feature type="transmembrane region" description="Helical" evidence="6">
    <location>
        <begin position="97"/>
        <end position="119"/>
    </location>
</feature>
<dbReference type="Pfam" id="PF03595">
    <property type="entry name" value="SLAC1"/>
    <property type="match status" value="1"/>
</dbReference>
<dbReference type="Gene3D" id="1.50.10.150">
    <property type="entry name" value="Voltage-dependent anion channel"/>
    <property type="match status" value="1"/>
</dbReference>
<feature type="transmembrane region" description="Helical" evidence="6">
    <location>
        <begin position="206"/>
        <end position="226"/>
    </location>
</feature>
<dbReference type="PANTHER" id="PTHR31162">
    <property type="entry name" value="MALIC ACID TRANSPORT PROTEIN-RELATED"/>
    <property type="match status" value="1"/>
</dbReference>
<gene>
    <name evidence="7" type="ORF">L207DRAFT_520453</name>
</gene>
<feature type="transmembrane region" description="Helical" evidence="6">
    <location>
        <begin position="170"/>
        <end position="191"/>
    </location>
</feature>
<evidence type="ECO:0000256" key="1">
    <source>
        <dbReference type="ARBA" id="ARBA00004141"/>
    </source>
</evidence>
<evidence type="ECO:0000256" key="2">
    <source>
        <dbReference type="ARBA" id="ARBA00022692"/>
    </source>
</evidence>
<dbReference type="InterPro" id="IPR030185">
    <property type="entry name" value="Mae1"/>
</dbReference>
<proteinExistence type="predicted"/>
<dbReference type="PANTHER" id="PTHR31162:SF3">
    <property type="entry name" value="TRANSPORTER_MALIC ACID TRANSPORT PROTEIN, PUTATIVE-RELATED"/>
    <property type="match status" value="1"/>
</dbReference>
<dbReference type="AlphaFoldDB" id="A0A2J6QUX3"/>
<feature type="transmembrane region" description="Helical" evidence="6">
    <location>
        <begin position="238"/>
        <end position="257"/>
    </location>
</feature>
<dbReference type="CDD" id="cd09317">
    <property type="entry name" value="TDT_Mae1_like"/>
    <property type="match status" value="1"/>
</dbReference>
<keyword evidence="8" id="KW-1185">Reference proteome</keyword>
<evidence type="ECO:0008006" key="9">
    <source>
        <dbReference type="Google" id="ProtNLM"/>
    </source>
</evidence>
<dbReference type="GO" id="GO:0016020">
    <property type="term" value="C:membrane"/>
    <property type="evidence" value="ECO:0007669"/>
    <property type="project" value="UniProtKB-SubCell"/>
</dbReference>
<organism evidence="7 8">
    <name type="scientific">Hyaloscypha variabilis (strain UAMH 11265 / GT02V1 / F)</name>
    <name type="common">Meliniomyces variabilis</name>
    <dbReference type="NCBI Taxonomy" id="1149755"/>
    <lineage>
        <taxon>Eukaryota</taxon>
        <taxon>Fungi</taxon>
        <taxon>Dikarya</taxon>
        <taxon>Ascomycota</taxon>
        <taxon>Pezizomycotina</taxon>
        <taxon>Leotiomycetes</taxon>
        <taxon>Helotiales</taxon>
        <taxon>Hyaloscyphaceae</taxon>
        <taxon>Hyaloscypha</taxon>
        <taxon>Hyaloscypha variabilis</taxon>
    </lineage>
</organism>
<accession>A0A2J6QUX3</accession>
<feature type="transmembrane region" description="Helical" evidence="6">
    <location>
        <begin position="363"/>
        <end position="381"/>
    </location>
</feature>
<evidence type="ECO:0000313" key="8">
    <source>
        <dbReference type="Proteomes" id="UP000235786"/>
    </source>
</evidence>
<feature type="transmembrane region" description="Helical" evidence="6">
    <location>
        <begin position="393"/>
        <end position="412"/>
    </location>
</feature>
<feature type="transmembrane region" description="Helical" evidence="6">
    <location>
        <begin position="269"/>
        <end position="293"/>
    </location>
</feature>
<evidence type="ECO:0000256" key="4">
    <source>
        <dbReference type="ARBA" id="ARBA00023136"/>
    </source>
</evidence>
<protein>
    <recommendedName>
        <fullName evidence="9">C4-dicarboxylate transport protein mae1</fullName>
    </recommendedName>
</protein>
<dbReference type="GO" id="GO:0015140">
    <property type="term" value="F:malate transmembrane transporter activity"/>
    <property type="evidence" value="ECO:0007669"/>
    <property type="project" value="InterPro"/>
</dbReference>